<accession>A0ABD3E2M5</accession>
<proteinExistence type="predicted"/>
<feature type="domain" description="DUF3741" evidence="3">
    <location>
        <begin position="85"/>
        <end position="114"/>
    </location>
</feature>
<sequence length="726" mass="80764">MRVRYTSMGNEKQSSKTGNYVGGLLNLFDWNAKSRKKLFSSKSDLQEKSKQKKHSVGNLPSTQLHMLDEDEITAGSYSDYSCAASLTDDDVYTSRAPNVVARLMGLDYLPKSNFFEPDPTPLSNYQSHTGSHQRSKSLDCFQDFTEPKYQKVTERSIKIFQTEVLAPKSVKPVQIIAQGVRPGEKTKMPLASSSSVLLKIKELKITSKGDSSAVKNLKGHSENKGKSVSLALQAKSNVQKRSLVGKNEPKEPSKSRVCTSQSVAQKSTTLKKPYLQKGSNVLRQNNKKQNCTVDRKMASPLKPDSQNGKRALNGNSSKLVGPTKVSSLKTTSEVKDDTKRQQVSERVTRKKRSFDGENNRDAYNLANKVKNGKAVVSSNAAVDVVSFTFTSPITRPGSSGPAKNCKVFSADSPSKRMMLDSDGTGGNIFSTFLEQQLKELNHKVEFSQQKAKNGNFYADNREGHPGSSKKWQGPLGDTGLRGNPSAEKVLLDFRFPSPVSVLDHLPIAESCNSSDTADSNTKGGKKCSSVRYSVTTSGEADLSDTASSTSTVVTKTRETTLTLSHHKRPIFRELNYIKKLLTNIEPMFDDYTIGKTSQIMKPRIFSHLENRKENISKINRRLMFDCVNECLDVRCGQYAKGGYKLWDKGCRMVRRKGELADDVYREIRDWGEMGHFMVDEIVENDMSSKNGRWVDYDVEAFELGMMIEARVLSALIDEVVDDILVL</sequence>
<feature type="compositionally biased region" description="Polar residues" evidence="1">
    <location>
        <begin position="256"/>
        <end position="270"/>
    </location>
</feature>
<dbReference type="InterPro" id="IPR025486">
    <property type="entry name" value="DUF4378"/>
</dbReference>
<dbReference type="InterPro" id="IPR032795">
    <property type="entry name" value="DUF3741-assoc"/>
</dbReference>
<feature type="region of interest" description="Disordered" evidence="1">
    <location>
        <begin position="455"/>
        <end position="483"/>
    </location>
</feature>
<dbReference type="PANTHER" id="PTHR21726:SF29">
    <property type="entry name" value="EXPRESSED PROTEIN"/>
    <property type="match status" value="1"/>
</dbReference>
<feature type="region of interest" description="Disordered" evidence="1">
    <location>
        <begin position="41"/>
        <end position="63"/>
    </location>
</feature>
<evidence type="ECO:0000256" key="1">
    <source>
        <dbReference type="SAM" id="MobiDB-lite"/>
    </source>
</evidence>
<dbReference type="AlphaFoldDB" id="A0ABD3E2M5"/>
<protein>
    <recommendedName>
        <fullName evidence="6">DUF4378 domain-containing protein</fullName>
    </recommendedName>
</protein>
<feature type="compositionally biased region" description="Basic and acidic residues" evidence="1">
    <location>
        <begin position="332"/>
        <end position="359"/>
    </location>
</feature>
<evidence type="ECO:0000313" key="5">
    <source>
        <dbReference type="Proteomes" id="UP001632038"/>
    </source>
</evidence>
<name>A0ABD3E2M5_9LAMI</name>
<feature type="compositionally biased region" description="Polar residues" evidence="1">
    <location>
        <begin position="304"/>
        <end position="331"/>
    </location>
</feature>
<feature type="region of interest" description="Disordered" evidence="1">
    <location>
        <begin position="234"/>
        <end position="359"/>
    </location>
</feature>
<dbReference type="EMBL" id="JAVIJP010000007">
    <property type="protein sequence ID" value="KAL3648633.1"/>
    <property type="molecule type" value="Genomic_DNA"/>
</dbReference>
<evidence type="ECO:0000259" key="3">
    <source>
        <dbReference type="Pfam" id="PF14383"/>
    </source>
</evidence>
<feature type="compositionally biased region" description="Polar residues" evidence="1">
    <location>
        <begin position="277"/>
        <end position="292"/>
    </location>
</feature>
<dbReference type="PANTHER" id="PTHR21726">
    <property type="entry name" value="PHOSPHATIDYLINOSITOL N-ACETYLGLUCOSAMINYLTRANSFERASE SUBUNIT P DOWN SYNDROME CRITICAL REGION PROTEIN 5 -RELATED"/>
    <property type="match status" value="1"/>
</dbReference>
<keyword evidence="5" id="KW-1185">Reference proteome</keyword>
<reference evidence="5" key="1">
    <citation type="journal article" date="2024" name="IScience">
        <title>Strigolactones Initiate the Formation of Haustorium-like Structures in Castilleja.</title>
        <authorList>
            <person name="Buerger M."/>
            <person name="Peterson D."/>
            <person name="Chory J."/>
        </authorList>
    </citation>
    <scope>NUCLEOTIDE SEQUENCE [LARGE SCALE GENOMIC DNA]</scope>
</reference>
<dbReference type="Proteomes" id="UP001632038">
    <property type="component" value="Unassembled WGS sequence"/>
</dbReference>
<evidence type="ECO:0008006" key="6">
    <source>
        <dbReference type="Google" id="ProtNLM"/>
    </source>
</evidence>
<dbReference type="Pfam" id="PF14383">
    <property type="entry name" value="VARLMGL"/>
    <property type="match status" value="1"/>
</dbReference>
<evidence type="ECO:0000313" key="4">
    <source>
        <dbReference type="EMBL" id="KAL3648633.1"/>
    </source>
</evidence>
<gene>
    <name evidence="4" type="ORF">CASFOL_005036</name>
</gene>
<organism evidence="4 5">
    <name type="scientific">Castilleja foliolosa</name>
    <dbReference type="NCBI Taxonomy" id="1961234"/>
    <lineage>
        <taxon>Eukaryota</taxon>
        <taxon>Viridiplantae</taxon>
        <taxon>Streptophyta</taxon>
        <taxon>Embryophyta</taxon>
        <taxon>Tracheophyta</taxon>
        <taxon>Spermatophyta</taxon>
        <taxon>Magnoliopsida</taxon>
        <taxon>eudicotyledons</taxon>
        <taxon>Gunneridae</taxon>
        <taxon>Pentapetalae</taxon>
        <taxon>asterids</taxon>
        <taxon>lamiids</taxon>
        <taxon>Lamiales</taxon>
        <taxon>Orobanchaceae</taxon>
        <taxon>Pedicularideae</taxon>
        <taxon>Castillejinae</taxon>
        <taxon>Castilleja</taxon>
    </lineage>
</organism>
<evidence type="ECO:0000259" key="2">
    <source>
        <dbReference type="Pfam" id="PF14309"/>
    </source>
</evidence>
<feature type="domain" description="DUF4378" evidence="2">
    <location>
        <begin position="573"/>
        <end position="718"/>
    </location>
</feature>
<dbReference type="Pfam" id="PF14309">
    <property type="entry name" value="DUF4378"/>
    <property type="match status" value="1"/>
</dbReference>
<comment type="caution">
    <text evidence="4">The sequence shown here is derived from an EMBL/GenBank/DDBJ whole genome shotgun (WGS) entry which is preliminary data.</text>
</comment>